<comment type="cofactor">
    <cofactor evidence="7">
        <name>FMN</name>
        <dbReference type="ChEBI" id="CHEBI:58210"/>
    </cofactor>
    <text evidence="7">Binds 1 FMN non-covalently per subunit.</text>
</comment>
<keyword evidence="6 7" id="KW-0627">Porphyrin biosynthesis</keyword>
<keyword evidence="5" id="KW-0472">Membrane</keyword>
<keyword evidence="4 7" id="KW-0560">Oxidoreductase</keyword>
<evidence type="ECO:0000256" key="2">
    <source>
        <dbReference type="ARBA" id="ARBA00022643"/>
    </source>
</evidence>
<evidence type="ECO:0000256" key="6">
    <source>
        <dbReference type="ARBA" id="ARBA00023244"/>
    </source>
</evidence>
<dbReference type="Gene3D" id="3.40.50.360">
    <property type="match status" value="1"/>
</dbReference>
<dbReference type="PANTHER" id="PTHR38030">
    <property type="entry name" value="PROTOPORPHYRINOGEN IX DEHYDROGENASE [MENAQUINONE]"/>
    <property type="match status" value="1"/>
</dbReference>
<organism evidence="9 10">
    <name type="scientific">Marinomonas arenicola</name>
    <dbReference type="NCBI Taxonomy" id="569601"/>
    <lineage>
        <taxon>Bacteria</taxon>
        <taxon>Pseudomonadati</taxon>
        <taxon>Pseudomonadota</taxon>
        <taxon>Gammaproteobacteria</taxon>
        <taxon>Oceanospirillales</taxon>
        <taxon>Oceanospirillaceae</taxon>
        <taxon>Marinomonas</taxon>
    </lineage>
</organism>
<dbReference type="InterPro" id="IPR052200">
    <property type="entry name" value="Protoporphyrinogen_IX_DH"/>
</dbReference>
<evidence type="ECO:0000259" key="8">
    <source>
        <dbReference type="PROSITE" id="PS50902"/>
    </source>
</evidence>
<evidence type="ECO:0000256" key="7">
    <source>
        <dbReference type="HAMAP-Rule" id="MF_00853"/>
    </source>
</evidence>
<dbReference type="GO" id="GO:0016491">
    <property type="term" value="F:oxidoreductase activity"/>
    <property type="evidence" value="ECO:0007669"/>
    <property type="project" value="UniProtKB-KW"/>
</dbReference>
<comment type="subcellular location">
    <subcellularLocation>
        <location evidence="7">Cell membrane</location>
        <topology evidence="7">Peripheral membrane protein</topology>
    </subcellularLocation>
</comment>
<evidence type="ECO:0000256" key="5">
    <source>
        <dbReference type="ARBA" id="ARBA00023136"/>
    </source>
</evidence>
<dbReference type="PANTHER" id="PTHR38030:SF2">
    <property type="entry name" value="PROTOPORPHYRINOGEN IX DEHYDROGENASE [QUINONE]"/>
    <property type="match status" value="1"/>
</dbReference>
<evidence type="ECO:0000256" key="1">
    <source>
        <dbReference type="ARBA" id="ARBA00022630"/>
    </source>
</evidence>
<comment type="function">
    <text evidence="7">Catalyzes the 6-electron oxidation of protoporphyrinogen IX to form protoporphyrin IX; under anaerobic conditions uses menaquinone as an electron acceptor, under aerobic conditions uses ubiquinone as an electron acceptor.</text>
</comment>
<dbReference type="HAMAP" id="MF_00853">
    <property type="entry name" value="HemG"/>
    <property type="match status" value="1"/>
</dbReference>
<accession>A0ABU9G946</accession>
<keyword evidence="7" id="KW-1003">Cell membrane</keyword>
<dbReference type="InterPro" id="IPR026816">
    <property type="entry name" value="Flavodoxin_dom"/>
</dbReference>
<dbReference type="Pfam" id="PF12724">
    <property type="entry name" value="Flavodoxin_5"/>
    <property type="match status" value="1"/>
</dbReference>
<reference evidence="9 10" key="1">
    <citation type="submission" date="2024-02" db="EMBL/GenBank/DDBJ databases">
        <title>Bacteria isolated from the canopy kelp, Nereocystis luetkeana.</title>
        <authorList>
            <person name="Pfister C.A."/>
            <person name="Younker I.T."/>
            <person name="Light S.H."/>
        </authorList>
    </citation>
    <scope>NUCLEOTIDE SEQUENCE [LARGE SCALE GENOMIC DNA]</scope>
    <source>
        <strain evidence="9 10">TI.4.07</strain>
    </source>
</reference>
<evidence type="ECO:0000313" key="10">
    <source>
        <dbReference type="Proteomes" id="UP001379949"/>
    </source>
</evidence>
<keyword evidence="2 7" id="KW-0288">FMN</keyword>
<dbReference type="InterPro" id="IPR029039">
    <property type="entry name" value="Flavoprotein-like_sf"/>
</dbReference>
<evidence type="ECO:0000313" key="9">
    <source>
        <dbReference type="EMBL" id="MEL0613497.1"/>
    </source>
</evidence>
<dbReference type="SUPFAM" id="SSF52218">
    <property type="entry name" value="Flavoproteins"/>
    <property type="match status" value="1"/>
</dbReference>
<sequence>MGKILILYSSVDGHTHAICLRLAEQLKTDYAIALHSFDDADLPSPQQFDKIILGASIRYGKHRPNVESYIRQYKTLLDDKACAVFSVNLVARKAEKNNPESNPYLQKLLAQCDWQPQLKGVFAGKVDYQKYRFFDRQMIRAIMWMTKGPTALDSSIDYTDWPSVDAFAQRIHQL</sequence>
<proteinExistence type="inferred from homology"/>
<comment type="catalytic activity">
    <reaction evidence="7">
        <text>protoporphyrinogen IX + 3 a ubiquinone = protoporphyrin IX + 3 a ubiquinol</text>
        <dbReference type="Rhea" id="RHEA:63936"/>
        <dbReference type="Rhea" id="RHEA-COMP:9565"/>
        <dbReference type="Rhea" id="RHEA-COMP:9566"/>
        <dbReference type="ChEBI" id="CHEBI:16389"/>
        <dbReference type="ChEBI" id="CHEBI:17976"/>
        <dbReference type="ChEBI" id="CHEBI:57306"/>
        <dbReference type="ChEBI" id="CHEBI:57307"/>
    </reaction>
</comment>
<evidence type="ECO:0000256" key="3">
    <source>
        <dbReference type="ARBA" id="ARBA00022741"/>
    </source>
</evidence>
<protein>
    <recommendedName>
        <fullName evidence="7">Protoporphyrinogen IX dehydrogenase [quinone]</fullName>
        <ecNumber evidence="7">1.3.5.3</ecNumber>
    </recommendedName>
    <alternativeName>
        <fullName evidence="7">Protoporphyrinogen IX dehydrogenase [menaquinone]</fullName>
    </alternativeName>
    <alternativeName>
        <fullName evidence="7">Protoporphyrinogen IX dehydrogenase [ubiquinone]</fullName>
    </alternativeName>
    <alternativeName>
        <fullName evidence="7">Protoporphyrinogen oxidase</fullName>
        <shortName evidence="7">PPO</shortName>
    </alternativeName>
</protein>
<comment type="catalytic activity">
    <reaction evidence="7">
        <text>protoporphyrinogen IX + 3 a quinone = protoporphyrin IX + 3 a quinol</text>
        <dbReference type="Rhea" id="RHEA:65032"/>
        <dbReference type="ChEBI" id="CHEBI:24646"/>
        <dbReference type="ChEBI" id="CHEBI:57306"/>
        <dbReference type="ChEBI" id="CHEBI:57307"/>
        <dbReference type="ChEBI" id="CHEBI:132124"/>
        <dbReference type="EC" id="1.3.5.3"/>
    </reaction>
</comment>
<keyword evidence="10" id="KW-1185">Reference proteome</keyword>
<dbReference type="PROSITE" id="PS50902">
    <property type="entry name" value="FLAVODOXIN_LIKE"/>
    <property type="match status" value="1"/>
</dbReference>
<keyword evidence="1 7" id="KW-0285">Flavoprotein</keyword>
<evidence type="ECO:0000256" key="4">
    <source>
        <dbReference type="ARBA" id="ARBA00023002"/>
    </source>
</evidence>
<dbReference type="EC" id="1.3.5.3" evidence="7"/>
<name>A0ABU9G946_9GAMM</name>
<dbReference type="RefSeq" id="WP_341567271.1">
    <property type="nucleotide sequence ID" value="NZ_JBAKAR010000007.1"/>
</dbReference>
<comment type="caution">
    <text evidence="9">The sequence shown here is derived from an EMBL/GenBank/DDBJ whole genome shotgun (WGS) entry which is preliminary data.</text>
</comment>
<dbReference type="InterPro" id="IPR008254">
    <property type="entry name" value="Flavodoxin/NO_synth"/>
</dbReference>
<feature type="domain" description="Flavodoxin-like" evidence="8">
    <location>
        <begin position="4"/>
        <end position="174"/>
    </location>
</feature>
<gene>
    <name evidence="7 9" type="primary">hemG</name>
    <name evidence="9" type="ORF">V6242_10090</name>
</gene>
<comment type="catalytic activity">
    <reaction evidence="7">
        <text>protoporphyrinogen IX + 3 a menaquinone = protoporphyrin IX + 3 a menaquinol</text>
        <dbReference type="Rhea" id="RHEA:27409"/>
        <dbReference type="Rhea" id="RHEA-COMP:9537"/>
        <dbReference type="Rhea" id="RHEA-COMP:9539"/>
        <dbReference type="ChEBI" id="CHEBI:16374"/>
        <dbReference type="ChEBI" id="CHEBI:18151"/>
        <dbReference type="ChEBI" id="CHEBI:57306"/>
        <dbReference type="ChEBI" id="CHEBI:57307"/>
        <dbReference type="EC" id="1.3.5.3"/>
    </reaction>
</comment>
<dbReference type="Proteomes" id="UP001379949">
    <property type="component" value="Unassembled WGS sequence"/>
</dbReference>
<comment type="similarity">
    <text evidence="7">Belongs to the HemG family.</text>
</comment>
<keyword evidence="3 7" id="KW-0547">Nucleotide-binding</keyword>
<dbReference type="InterPro" id="IPR044264">
    <property type="entry name" value="HemG"/>
</dbReference>
<dbReference type="NCBIfam" id="NF008316">
    <property type="entry name" value="PRK11104.1"/>
    <property type="match status" value="1"/>
</dbReference>
<dbReference type="EMBL" id="JBAKAR010000007">
    <property type="protein sequence ID" value="MEL0613497.1"/>
    <property type="molecule type" value="Genomic_DNA"/>
</dbReference>
<comment type="pathway">
    <text evidence="7">Porphyrin-containing compound metabolism; protoporphyrin-IX biosynthesis; protoporphyrin-IX from protoporphyrinogen-IX: step 1/1.</text>
</comment>